<dbReference type="Proteomes" id="UP000248966">
    <property type="component" value="Unassembled WGS sequence"/>
</dbReference>
<evidence type="ECO:0000313" key="2">
    <source>
        <dbReference type="EMBL" id="RAO04175.1"/>
    </source>
</evidence>
<dbReference type="AlphaFoldDB" id="A0A328N6R6"/>
<name>A0A328N6R6_9ACTN</name>
<feature type="compositionally biased region" description="Basic and acidic residues" evidence="1">
    <location>
        <begin position="162"/>
        <end position="186"/>
    </location>
</feature>
<feature type="compositionally biased region" description="Basic and acidic residues" evidence="1">
    <location>
        <begin position="200"/>
        <end position="213"/>
    </location>
</feature>
<dbReference type="EMBL" id="PYAA01000008">
    <property type="protein sequence ID" value="RAO04175.1"/>
    <property type="molecule type" value="Genomic_DNA"/>
</dbReference>
<feature type="region of interest" description="Disordered" evidence="1">
    <location>
        <begin position="153"/>
        <end position="242"/>
    </location>
</feature>
<organism evidence="2 3">
    <name type="scientific">Micromonospora noduli</name>
    <dbReference type="NCBI Taxonomy" id="709876"/>
    <lineage>
        <taxon>Bacteria</taxon>
        <taxon>Bacillati</taxon>
        <taxon>Actinomycetota</taxon>
        <taxon>Actinomycetes</taxon>
        <taxon>Micromonosporales</taxon>
        <taxon>Micromonosporaceae</taxon>
        <taxon>Micromonospora</taxon>
    </lineage>
</organism>
<gene>
    <name evidence="2" type="ORF">LAH08_01523</name>
</gene>
<accession>A0A328N6R6</accession>
<proteinExistence type="predicted"/>
<protein>
    <submittedName>
        <fullName evidence="2">Uncharacterized protein</fullName>
    </submittedName>
</protein>
<evidence type="ECO:0000313" key="3">
    <source>
        <dbReference type="Proteomes" id="UP000248966"/>
    </source>
</evidence>
<sequence length="296" mass="31871">MLGASAGYRSSIGRWGSTSTTAVPCQRQIPAWRNQALWPIPFGIHVLILEAFANGNSRLPTPIKPGASRVTIFHAVLSRPSGHGGFHAPLRGAGTSAVGMSRRPSKCSMPLSVMARSPVSRCSELETGASSGSVAPSARCTFRTAMCERRQQRFGNTSQAGRAREAPGKLKTDRSLWYEGPGRDPRFLWLGAAGGSSVGPHDDPSPHRGDRAGSEMGAAADREAERTGGGRPPIGGRLRRANLTGSPPFSCLGLRARRATMMVSYDPNCQRPQEMRCQARSRVEFANRRIPARARR</sequence>
<comment type="caution">
    <text evidence="2">The sequence shown here is derived from an EMBL/GenBank/DDBJ whole genome shotgun (WGS) entry which is preliminary data.</text>
</comment>
<evidence type="ECO:0000256" key="1">
    <source>
        <dbReference type="SAM" id="MobiDB-lite"/>
    </source>
</evidence>
<reference evidence="2 3" key="1">
    <citation type="submission" date="2018-03" db="EMBL/GenBank/DDBJ databases">
        <title>Defining the species Micromonospora saelicesensis and Micromonospora noduli under the framework of genomics.</title>
        <authorList>
            <person name="Riesco R."/>
            <person name="Trujillo M.E."/>
        </authorList>
    </citation>
    <scope>NUCLEOTIDE SEQUENCE [LARGE SCALE GENOMIC DNA]</scope>
    <source>
        <strain evidence="2 3">LAH08</strain>
    </source>
</reference>